<proteinExistence type="predicted"/>
<keyword evidence="3" id="KW-1185">Reference proteome</keyword>
<protein>
    <submittedName>
        <fullName evidence="2">Uncharacterized protein</fullName>
    </submittedName>
</protein>
<sequence length="165" mass="17683">MTAVTTTSSKMKAAGLAMLCLFQSSAMASTLEGSVVVPMGQYMNPIEVEFYSLPDSVDFVTIQSHGLPREDGGYFKVSGPVDCINFVSTDKIIISGQVLGTAMHQSLSFFGVGEKLLLAMESTGTGSLRKVSTISRIDASQDCFDHEWTEFTVLSALAGEVHILD</sequence>
<gene>
    <name evidence="2" type="ORF">SEMRO_933_G221780.1</name>
</gene>
<accession>A0A9N8HMV6</accession>
<evidence type="ECO:0000313" key="2">
    <source>
        <dbReference type="EMBL" id="CAB9518425.1"/>
    </source>
</evidence>
<organism evidence="2 3">
    <name type="scientific">Seminavis robusta</name>
    <dbReference type="NCBI Taxonomy" id="568900"/>
    <lineage>
        <taxon>Eukaryota</taxon>
        <taxon>Sar</taxon>
        <taxon>Stramenopiles</taxon>
        <taxon>Ochrophyta</taxon>
        <taxon>Bacillariophyta</taxon>
        <taxon>Bacillariophyceae</taxon>
        <taxon>Bacillariophycidae</taxon>
        <taxon>Naviculales</taxon>
        <taxon>Naviculaceae</taxon>
        <taxon>Seminavis</taxon>
    </lineage>
</organism>
<name>A0A9N8HMV6_9STRA</name>
<feature type="signal peptide" evidence="1">
    <location>
        <begin position="1"/>
        <end position="28"/>
    </location>
</feature>
<comment type="caution">
    <text evidence="2">The sequence shown here is derived from an EMBL/GenBank/DDBJ whole genome shotgun (WGS) entry which is preliminary data.</text>
</comment>
<keyword evidence="1" id="KW-0732">Signal</keyword>
<feature type="chain" id="PRO_5040327065" evidence="1">
    <location>
        <begin position="29"/>
        <end position="165"/>
    </location>
</feature>
<reference evidence="2" key="1">
    <citation type="submission" date="2020-06" db="EMBL/GenBank/DDBJ databases">
        <authorList>
            <consortium name="Plant Systems Biology data submission"/>
        </authorList>
    </citation>
    <scope>NUCLEOTIDE SEQUENCE</scope>
    <source>
        <strain evidence="2">D6</strain>
    </source>
</reference>
<evidence type="ECO:0000256" key="1">
    <source>
        <dbReference type="SAM" id="SignalP"/>
    </source>
</evidence>
<dbReference type="EMBL" id="CAICTM010000931">
    <property type="protein sequence ID" value="CAB9518425.1"/>
    <property type="molecule type" value="Genomic_DNA"/>
</dbReference>
<dbReference type="AlphaFoldDB" id="A0A9N8HMV6"/>
<evidence type="ECO:0000313" key="3">
    <source>
        <dbReference type="Proteomes" id="UP001153069"/>
    </source>
</evidence>
<dbReference type="Proteomes" id="UP001153069">
    <property type="component" value="Unassembled WGS sequence"/>
</dbReference>